<dbReference type="Gene3D" id="2.60.40.10">
    <property type="entry name" value="Immunoglobulins"/>
    <property type="match status" value="2"/>
</dbReference>
<dbReference type="PRINTS" id="PR00969">
    <property type="entry name" value="CHAPERONPILI"/>
</dbReference>
<evidence type="ECO:0000259" key="8">
    <source>
        <dbReference type="Pfam" id="PF02753"/>
    </source>
</evidence>
<keyword evidence="5" id="KW-0574">Periplasm</keyword>
<evidence type="ECO:0000256" key="3">
    <source>
        <dbReference type="ARBA" id="ARBA00022558"/>
    </source>
</evidence>
<gene>
    <name evidence="9" type="ORF">EYY96_17110</name>
</gene>
<keyword evidence="6" id="KW-0143">Chaperone</keyword>
<evidence type="ECO:0000313" key="9">
    <source>
        <dbReference type="EMBL" id="TBL66688.1"/>
    </source>
</evidence>
<dbReference type="FunFam" id="2.60.40.10:FF:000458">
    <property type="entry name" value="Molecular chaperone FimC"/>
    <property type="match status" value="1"/>
</dbReference>
<dbReference type="InterPro" id="IPR016147">
    <property type="entry name" value="Pili_assmbl_chaperone_N"/>
</dbReference>
<dbReference type="InterPro" id="IPR016148">
    <property type="entry name" value="Pili_assmbl_chaperone_C"/>
</dbReference>
<comment type="caution">
    <text evidence="9">The sequence shown here is derived from an EMBL/GenBank/DDBJ whole genome shotgun (WGS) entry which is preliminary data.</text>
</comment>
<evidence type="ECO:0000256" key="6">
    <source>
        <dbReference type="ARBA" id="ARBA00023186"/>
    </source>
</evidence>
<dbReference type="InterPro" id="IPR013783">
    <property type="entry name" value="Ig-like_fold"/>
</dbReference>
<evidence type="ECO:0000259" key="7">
    <source>
        <dbReference type="Pfam" id="PF00345"/>
    </source>
</evidence>
<evidence type="ECO:0000313" key="10">
    <source>
        <dbReference type="Proteomes" id="UP000291600"/>
    </source>
</evidence>
<evidence type="ECO:0000256" key="1">
    <source>
        <dbReference type="ARBA" id="ARBA00004418"/>
    </source>
</evidence>
<dbReference type="InterPro" id="IPR008962">
    <property type="entry name" value="PapD-like_sf"/>
</dbReference>
<keyword evidence="3" id="KW-1029">Fimbrium biogenesis</keyword>
<dbReference type="InterPro" id="IPR050643">
    <property type="entry name" value="Periplasmic_pilus_chap"/>
</dbReference>
<dbReference type="InterPro" id="IPR036316">
    <property type="entry name" value="Pili_assmbl_chap_C_dom_sf"/>
</dbReference>
<comment type="similarity">
    <text evidence="2">Belongs to the periplasmic pilus chaperone family.</text>
</comment>
<comment type="subcellular location">
    <subcellularLocation>
        <location evidence="1">Periplasm</location>
    </subcellularLocation>
</comment>
<evidence type="ECO:0000256" key="4">
    <source>
        <dbReference type="ARBA" id="ARBA00022729"/>
    </source>
</evidence>
<dbReference type="PANTHER" id="PTHR30251">
    <property type="entry name" value="PILUS ASSEMBLY CHAPERONE"/>
    <property type="match status" value="1"/>
</dbReference>
<dbReference type="EMBL" id="SITJ01000076">
    <property type="protein sequence ID" value="TBL66688.1"/>
    <property type="molecule type" value="Genomic_DNA"/>
</dbReference>
<proteinExistence type="inferred from homology"/>
<dbReference type="Pfam" id="PF00345">
    <property type="entry name" value="PapD_N"/>
    <property type="match status" value="1"/>
</dbReference>
<sequence>MGEVMSYNYNNVICAFLLTVFTYKTEAALSLDRTRIIFNQGDKAVSLRVKNQNTNSPYLAQSWIEDGSGKKVNAPFVSLPPIQRIEASSESHVRLQFSEVPAGLPIDKESLFYFYFREIPPKTNKPNTIMLAVESKLKVFYRPKSIVVDKMKETLPGLETITLNKKNNKYEINNITPYYLTIVEAREDQSAKSISFESVMYPPKSKGYLPDKINVAGEKLSLFFVTDYGEQRALNFVCKNSLCHITDIAKIAPTKSA</sequence>
<feature type="domain" description="Pili assembly chaperone C-terminal" evidence="8">
    <location>
        <begin position="172"/>
        <end position="231"/>
    </location>
</feature>
<keyword evidence="4" id="KW-0732">Signal</keyword>
<dbReference type="Proteomes" id="UP000291600">
    <property type="component" value="Unassembled WGS sequence"/>
</dbReference>
<feature type="domain" description="Pili assembly chaperone N-terminal" evidence="7">
    <location>
        <begin position="29"/>
        <end position="146"/>
    </location>
</feature>
<dbReference type="InterPro" id="IPR001829">
    <property type="entry name" value="Pili_assmbl_chaperone_bac"/>
</dbReference>
<dbReference type="AlphaFoldDB" id="A0ABD7Q2M3"/>
<protein>
    <submittedName>
        <fullName evidence="9">Molecular chaperone</fullName>
    </submittedName>
</protein>
<dbReference type="Pfam" id="PF02753">
    <property type="entry name" value="PapD_C"/>
    <property type="match status" value="1"/>
</dbReference>
<dbReference type="SUPFAM" id="SSF49584">
    <property type="entry name" value="Periplasmic chaperone C-domain"/>
    <property type="match status" value="1"/>
</dbReference>
<organism evidence="9 10">
    <name type="scientific">Hafnia alvei</name>
    <dbReference type="NCBI Taxonomy" id="569"/>
    <lineage>
        <taxon>Bacteria</taxon>
        <taxon>Pseudomonadati</taxon>
        <taxon>Pseudomonadota</taxon>
        <taxon>Gammaproteobacteria</taxon>
        <taxon>Enterobacterales</taxon>
        <taxon>Hafniaceae</taxon>
        <taxon>Hafnia</taxon>
    </lineage>
</organism>
<dbReference type="GO" id="GO:0042597">
    <property type="term" value="C:periplasmic space"/>
    <property type="evidence" value="ECO:0007669"/>
    <property type="project" value="UniProtKB-SubCell"/>
</dbReference>
<dbReference type="SUPFAM" id="SSF49354">
    <property type="entry name" value="PapD-like"/>
    <property type="match status" value="1"/>
</dbReference>
<evidence type="ECO:0000256" key="2">
    <source>
        <dbReference type="ARBA" id="ARBA00007399"/>
    </source>
</evidence>
<reference evidence="9 10" key="1">
    <citation type="submission" date="2019-02" db="EMBL/GenBank/DDBJ databases">
        <title>Comparative genomic analysis of the Hafnia genus genomes.</title>
        <authorList>
            <person name="Zhiqiu Y."/>
            <person name="Chao Y."/>
            <person name="Yuhui D."/>
            <person name="Di H."/>
            <person name="Bin L."/>
        </authorList>
    </citation>
    <scope>NUCLEOTIDE SEQUENCE [LARGE SCALE GENOMIC DNA]</scope>
    <source>
        <strain evidence="9 10">PCM_1210</strain>
    </source>
</reference>
<accession>A0ABD7Q2M3</accession>
<dbReference type="PANTHER" id="PTHR30251:SF2">
    <property type="entry name" value="FIMBRIAL CHAPERONE YADV-RELATED"/>
    <property type="match status" value="1"/>
</dbReference>
<evidence type="ECO:0000256" key="5">
    <source>
        <dbReference type="ARBA" id="ARBA00022764"/>
    </source>
</evidence>
<name>A0ABD7Q2M3_HAFAL</name>